<dbReference type="Pfam" id="PF00528">
    <property type="entry name" value="BPD_transp_1"/>
    <property type="match status" value="1"/>
</dbReference>
<evidence type="ECO:0000313" key="10">
    <source>
        <dbReference type="Proteomes" id="UP000236151"/>
    </source>
</evidence>
<feature type="transmembrane region" description="Helical" evidence="7">
    <location>
        <begin position="69"/>
        <end position="96"/>
    </location>
</feature>
<keyword evidence="4 7" id="KW-0812">Transmembrane</keyword>
<dbReference type="InterPro" id="IPR000515">
    <property type="entry name" value="MetI-like"/>
</dbReference>
<keyword evidence="10" id="KW-1185">Reference proteome</keyword>
<dbReference type="OrthoDB" id="157184at2"/>
<keyword evidence="5 7" id="KW-1133">Transmembrane helix</keyword>
<dbReference type="CDD" id="cd06261">
    <property type="entry name" value="TM_PBP2"/>
    <property type="match status" value="1"/>
</dbReference>
<evidence type="ECO:0000259" key="8">
    <source>
        <dbReference type="PROSITE" id="PS50928"/>
    </source>
</evidence>
<evidence type="ECO:0000256" key="3">
    <source>
        <dbReference type="ARBA" id="ARBA00022475"/>
    </source>
</evidence>
<evidence type="ECO:0000256" key="5">
    <source>
        <dbReference type="ARBA" id="ARBA00022989"/>
    </source>
</evidence>
<feature type="transmembrane region" description="Helical" evidence="7">
    <location>
        <begin position="12"/>
        <end position="34"/>
    </location>
</feature>
<feature type="transmembrane region" description="Helical" evidence="7">
    <location>
        <begin position="178"/>
        <end position="201"/>
    </location>
</feature>
<feature type="domain" description="ABC transmembrane type-1" evidence="8">
    <location>
        <begin position="69"/>
        <end position="283"/>
    </location>
</feature>
<dbReference type="RefSeq" id="WP_103080853.1">
    <property type="nucleotide sequence ID" value="NZ_CP021850.1"/>
</dbReference>
<sequence>MKLSRGERTFDIFNVVVMTLFAAICLYPFIYVIALSFNDGTDAMRGGIYFFPRKFTLENYAKLFEDNRIIGSFFISVFRTVMVATFGTLVNAMFAYGISKSDMPFRKFFNWMIVIPMYFGGGIIPYFLICKSLGLTNTIWVYVIPWLATPFHIMLLRVSIKELPESLEESAFLDGAGYWIIFVRIILPLLKPALATVILLAGIGQWNDWMDGTIMVSNSKLWPLQTLLLSILQGTDMMAFFKEKNLSTAGGAMARKISITPESLKMAMLVITVVPIFMIYPFAQKYFIKGIMVGSVKG</sequence>
<gene>
    <name evidence="9" type="ORF">CDQ84_06145</name>
</gene>
<evidence type="ECO:0000256" key="1">
    <source>
        <dbReference type="ARBA" id="ARBA00004651"/>
    </source>
</evidence>
<reference evidence="9 10" key="1">
    <citation type="submission" date="2017-06" db="EMBL/GenBank/DDBJ databases">
        <title>Investigating the central metabolism of Clostridium thermosuccinogenes.</title>
        <authorList>
            <person name="Koendjbiharie J.G."/>
            <person name="van Kranenburg R."/>
        </authorList>
    </citation>
    <scope>NUCLEOTIDE SEQUENCE [LARGE SCALE GENOMIC DNA]</scope>
    <source>
        <strain evidence="9 10">DSM 5806</strain>
    </source>
</reference>
<name>A0A2K2FNS2_9CLOT</name>
<organism evidence="9 10">
    <name type="scientific">Clostridium thermosuccinogenes</name>
    <dbReference type="NCBI Taxonomy" id="84032"/>
    <lineage>
        <taxon>Bacteria</taxon>
        <taxon>Bacillati</taxon>
        <taxon>Bacillota</taxon>
        <taxon>Clostridia</taxon>
        <taxon>Eubacteriales</taxon>
        <taxon>Clostridiaceae</taxon>
        <taxon>Clostridium</taxon>
    </lineage>
</organism>
<dbReference type="EMBL" id="NIOJ01000011">
    <property type="protein sequence ID" value="PNU00404.1"/>
    <property type="molecule type" value="Genomic_DNA"/>
</dbReference>
<dbReference type="AlphaFoldDB" id="A0A2K2FNS2"/>
<keyword evidence="6 7" id="KW-0472">Membrane</keyword>
<dbReference type="PANTHER" id="PTHR43744">
    <property type="entry name" value="ABC TRANSPORTER PERMEASE PROTEIN MG189-RELATED-RELATED"/>
    <property type="match status" value="1"/>
</dbReference>
<dbReference type="GO" id="GO:0055085">
    <property type="term" value="P:transmembrane transport"/>
    <property type="evidence" value="ECO:0007669"/>
    <property type="project" value="InterPro"/>
</dbReference>
<comment type="caution">
    <text evidence="9">The sequence shown here is derived from an EMBL/GenBank/DDBJ whole genome shotgun (WGS) entry which is preliminary data.</text>
</comment>
<keyword evidence="2 7" id="KW-0813">Transport</keyword>
<dbReference type="InterPro" id="IPR035906">
    <property type="entry name" value="MetI-like_sf"/>
</dbReference>
<evidence type="ECO:0000256" key="7">
    <source>
        <dbReference type="RuleBase" id="RU363032"/>
    </source>
</evidence>
<comment type="similarity">
    <text evidence="7">Belongs to the binding-protein-dependent transport system permease family.</text>
</comment>
<dbReference type="GO" id="GO:0005886">
    <property type="term" value="C:plasma membrane"/>
    <property type="evidence" value="ECO:0007669"/>
    <property type="project" value="UniProtKB-SubCell"/>
</dbReference>
<dbReference type="SUPFAM" id="SSF161098">
    <property type="entry name" value="MetI-like"/>
    <property type="match status" value="1"/>
</dbReference>
<feature type="transmembrane region" description="Helical" evidence="7">
    <location>
        <begin position="139"/>
        <end position="158"/>
    </location>
</feature>
<proteinExistence type="inferred from homology"/>
<evidence type="ECO:0000256" key="2">
    <source>
        <dbReference type="ARBA" id="ARBA00022448"/>
    </source>
</evidence>
<dbReference type="Proteomes" id="UP000236151">
    <property type="component" value="Unassembled WGS sequence"/>
</dbReference>
<protein>
    <recommendedName>
        <fullName evidence="8">ABC transmembrane type-1 domain-containing protein</fullName>
    </recommendedName>
</protein>
<keyword evidence="3" id="KW-1003">Cell membrane</keyword>
<evidence type="ECO:0000256" key="6">
    <source>
        <dbReference type="ARBA" id="ARBA00023136"/>
    </source>
</evidence>
<feature type="transmembrane region" description="Helical" evidence="7">
    <location>
        <begin position="262"/>
        <end position="283"/>
    </location>
</feature>
<evidence type="ECO:0000313" key="9">
    <source>
        <dbReference type="EMBL" id="PNU00404.1"/>
    </source>
</evidence>
<comment type="subcellular location">
    <subcellularLocation>
        <location evidence="1 7">Cell membrane</location>
        <topology evidence="1 7">Multi-pass membrane protein</topology>
    </subcellularLocation>
</comment>
<dbReference type="PANTHER" id="PTHR43744:SF9">
    <property type="entry name" value="POLYGALACTURONAN_RHAMNOGALACTURONAN TRANSPORT SYSTEM PERMEASE PROTEIN YTCP"/>
    <property type="match status" value="1"/>
</dbReference>
<dbReference type="KEGG" id="cthd:CDO33_05115"/>
<dbReference type="Gene3D" id="1.10.3720.10">
    <property type="entry name" value="MetI-like"/>
    <property type="match status" value="1"/>
</dbReference>
<evidence type="ECO:0000256" key="4">
    <source>
        <dbReference type="ARBA" id="ARBA00022692"/>
    </source>
</evidence>
<feature type="transmembrane region" description="Helical" evidence="7">
    <location>
        <begin position="108"/>
        <end position="127"/>
    </location>
</feature>
<accession>A0A2K2FNS2</accession>
<dbReference type="PROSITE" id="PS50928">
    <property type="entry name" value="ABC_TM1"/>
    <property type="match status" value="1"/>
</dbReference>